<comment type="caution">
    <text evidence="6">The sequence shown here is derived from an EMBL/GenBank/DDBJ whole genome shotgun (WGS) entry which is preliminary data.</text>
</comment>
<evidence type="ECO:0000256" key="3">
    <source>
        <dbReference type="PROSITE-ProRule" id="PRU00591"/>
    </source>
</evidence>
<organism evidence="6 7">
    <name type="scientific">Bacillus salipaludis</name>
    <dbReference type="NCBI Taxonomy" id="2547811"/>
    <lineage>
        <taxon>Bacteria</taxon>
        <taxon>Bacillati</taxon>
        <taxon>Bacillota</taxon>
        <taxon>Bacilli</taxon>
        <taxon>Bacillales</taxon>
        <taxon>Bacillaceae</taxon>
        <taxon>Bacillus</taxon>
    </lineage>
</organism>
<dbReference type="Gene3D" id="2.60.40.1080">
    <property type="match status" value="1"/>
</dbReference>
<feature type="repeat" description="Cell wall-binding" evidence="3">
    <location>
        <begin position="1636"/>
        <end position="1655"/>
    </location>
</feature>
<feature type="domain" description="BIG2" evidence="5">
    <location>
        <begin position="890"/>
        <end position="968"/>
    </location>
</feature>
<feature type="repeat" description="Cell wall-binding" evidence="3">
    <location>
        <begin position="1536"/>
        <end position="1555"/>
    </location>
</feature>
<dbReference type="InterPro" id="IPR029052">
    <property type="entry name" value="Metallo-depent_PP-like"/>
</dbReference>
<dbReference type="Gene3D" id="2.60.40.380">
    <property type="entry name" value="Purple acid phosphatase-like, N-terminal"/>
    <property type="match status" value="1"/>
</dbReference>
<dbReference type="InterPro" id="IPR008964">
    <property type="entry name" value="Invasin/intimin_cell_adhesion"/>
</dbReference>
<dbReference type="PROSITE" id="PS51170">
    <property type="entry name" value="CW"/>
    <property type="match status" value="7"/>
</dbReference>
<accession>A0ABW8RP23</accession>
<dbReference type="SMART" id="SM00635">
    <property type="entry name" value="BID_2"/>
    <property type="match status" value="1"/>
</dbReference>
<dbReference type="SUPFAM" id="SSF49363">
    <property type="entry name" value="Purple acid phosphatase, N-terminal domain"/>
    <property type="match status" value="1"/>
</dbReference>
<dbReference type="Pfam" id="PF18998">
    <property type="entry name" value="Flg_new_2"/>
    <property type="match status" value="1"/>
</dbReference>
<dbReference type="InterPro" id="IPR008963">
    <property type="entry name" value="Purple_acid_Pase-like_N"/>
</dbReference>
<evidence type="ECO:0000259" key="5">
    <source>
        <dbReference type="SMART" id="SM00635"/>
    </source>
</evidence>
<evidence type="ECO:0000256" key="2">
    <source>
        <dbReference type="ARBA" id="ARBA00022737"/>
    </source>
</evidence>
<evidence type="ECO:0000313" key="7">
    <source>
        <dbReference type="Proteomes" id="UP001623041"/>
    </source>
</evidence>
<dbReference type="InterPro" id="IPR004843">
    <property type="entry name" value="Calcineurin-like_PHP"/>
</dbReference>
<reference evidence="6 7" key="1">
    <citation type="submission" date="2024-11" db="EMBL/GenBank/DDBJ databases">
        <authorList>
            <person name="Lucas J.A."/>
        </authorList>
    </citation>
    <scope>NUCLEOTIDE SEQUENCE [LARGE SCALE GENOMIC DNA]</scope>
    <source>
        <strain evidence="6 7">Z 5.4</strain>
    </source>
</reference>
<feature type="repeat" description="Cell wall-binding" evidence="3">
    <location>
        <begin position="1556"/>
        <end position="1575"/>
    </location>
</feature>
<dbReference type="Pfam" id="PF16656">
    <property type="entry name" value="Pur_ac_phosph_N"/>
    <property type="match status" value="1"/>
</dbReference>
<dbReference type="SUPFAM" id="SSF55383">
    <property type="entry name" value="Copper amine oxidase, domain N"/>
    <property type="match status" value="1"/>
</dbReference>
<dbReference type="EMBL" id="JBJHQH010000018">
    <property type="protein sequence ID" value="MFK9093876.1"/>
    <property type="molecule type" value="Genomic_DNA"/>
</dbReference>
<dbReference type="SUPFAM" id="SSF69360">
    <property type="entry name" value="Cell wall binding repeat"/>
    <property type="match status" value="1"/>
</dbReference>
<dbReference type="Gene3D" id="2.10.270.10">
    <property type="entry name" value="Cholin Binding"/>
    <property type="match status" value="2"/>
</dbReference>
<dbReference type="InterPro" id="IPR018337">
    <property type="entry name" value="Cell_wall/Cho-bd_repeat"/>
</dbReference>
<protein>
    <submittedName>
        <fullName evidence="6">Metallophosphoesterase</fullName>
    </submittedName>
</protein>
<dbReference type="Pfam" id="PF02368">
    <property type="entry name" value="Big_2"/>
    <property type="match status" value="1"/>
</dbReference>
<dbReference type="Gene3D" id="3.60.21.10">
    <property type="match status" value="2"/>
</dbReference>
<dbReference type="RefSeq" id="WP_406582376.1">
    <property type="nucleotide sequence ID" value="NZ_JBJHQH010000018.1"/>
</dbReference>
<dbReference type="Pfam" id="PF00149">
    <property type="entry name" value="Metallophos"/>
    <property type="match status" value="2"/>
</dbReference>
<feature type="repeat" description="Cell wall-binding" evidence="3">
    <location>
        <begin position="1596"/>
        <end position="1615"/>
    </location>
</feature>
<feature type="repeat" description="Cell wall-binding" evidence="3">
    <location>
        <begin position="1616"/>
        <end position="1635"/>
    </location>
</feature>
<keyword evidence="7" id="KW-1185">Reference proteome</keyword>
<evidence type="ECO:0000256" key="4">
    <source>
        <dbReference type="SAM" id="SignalP"/>
    </source>
</evidence>
<feature type="chain" id="PRO_5047464380" evidence="4">
    <location>
        <begin position="27"/>
        <end position="1694"/>
    </location>
</feature>
<keyword evidence="1 4" id="KW-0732">Signal</keyword>
<dbReference type="InterPro" id="IPR039331">
    <property type="entry name" value="PAPs-like"/>
</dbReference>
<name>A0ABW8RP23_9BACI</name>
<feature type="repeat" description="Cell wall-binding" evidence="3">
    <location>
        <begin position="1516"/>
        <end position="1535"/>
    </location>
</feature>
<sequence length="1694" mass="186577">MLKSRKRGLAVFLAILLLLSSFPPNLIGYAQEETKNLVLAQWSFDNDTTKQPDQAIDANKSATIETNAEAIEVSTPSGFDTPTFGAKGFSNSTIGQKGFITTISTQGYENIKLSSKQRSSNTGPRYFTLQTSLDGVEWQNVGQQYEAANNWTTGILNGVSLPTVANDVNNLYIRWVVSQSGQVSDPSKSLATGGMTYIDDIEITGDVKGTSEDEVEDDGNTSLKVTYTANSTAGNYWWAINKDSYEFKAGDYVEYDVYLFNNAPGIGGVEVYTTGSPIASDFKFREQFKAGEWVDEKGYLGIPSTDISKEAYGKWYHRKLKIPETAVGTTLRDFTLGIDNSSHNPGDTFTVYYDNISITNNGVVVKEIYTDGEPKESKKVSPASNTSYDVEIVPVTELEGTPEPLPPSDEQDSDIESLSGMYSILLNVNNDTMKANSSWNTTTYTIKNKPVLVNGTPYVPLIDVMEKIGASVTWDGETQTAAIRQAKNEATLKLGSSTFTLNGAEAALDNTNSQLTSIAGNNASLMVPANFISNFGATVKYFPISGNIKIVAPIINVNYSSPYPTKEVTPIEINPDDIAQRFVISSDSQGADNGLLNGTDDGTGPKFEAVLAQIKALEKQPDFIIGAGDLVSGSMGKNVEEQNTQLDNFRTRFTKYYPIETLMPIPGNHEIKGSIDLEKSFAGKFPEFTARGDVVFLEGYNNSVWYYDIGDTRIFGLNTDHPKEEHAVINTQYDFVKNNIDSTKKNTIFVFHEPAFSIWKSGNAQERNRVARNELWELIESAPNPITFTGHEHLYARRLINQQFNETINNKEYNFDKQIYQIHIGGFGGGTNGTSNEYKGVLTYPEAMGINHFAVVDLLKDGRIHVQAISYDGVLLDDFIQSVDDVNTTNSSTLTLDQNEVVLQPSETLTLKATLAKNTSDKAKTVQWSSSDESIATVDQNGKVTAVGDGEAYVVATVQGGMFAASKVMVQKDGIKDPNYIPQQLTMHIGTDASTSVNFAWTTDKQVNTVLKVNKKGESQSTTVNGTNVQGAGGRFFHKVEVTGLKPGTEYEYTAGANANTLTGTFKTAPEAGNKDSFTFNYIVDPQISNAVNSIATGATFNELSKLSDSAFTYIGGDLTDTASNETQWKLFFNNGGAYPTAGVDFLKDNLISVTQGNHDNATFNGHINVPNQSGGAYAFDYGLAKFVMLNTQNVSKTELEAQEALLRSEAEKAKENAQWIIVGMHKAIYTGASHITDKDIIDLRKYWSPIFAELDIDVVLQGHDHVFSRGFVNGQGVNAKPEMFDETTALQPGKSPFYMVALTAGGLKWYSEKNYSVSPGDPLTPNYQFLDKNSAKPTGDPLNPQGPQSDIAKETAYVTVSVAPNSVTFNTYMFKYDQNINQVTKLPYLYDTYTIKKTAATPDPDQDTNVNSLTVDGATITVDGNEVNSPAEIKEGSHVTVEASVPNGQRFVKWTETGLENESYTTNPLTFTMPANEVRLKAEYENIPSSDHSEKGWVSKDGKWYYYDPQTGIMKTGWLLDAGKWYYLDSSGAMKIGWIKLGSTWYYLERNGVMKTGWLLDAGEWYYLDSSGAMKMGWVKLGSTWYYLERNGVMKTGWLLDGGEWYYLDSTGTMKTGWVKSGSTWYYLDNSGAMKTGWLLNGGKWYYLDNSGAMKTRWVLVGTKWYYLYESGQMAANTTIQGYKLDSNGAWIK</sequence>
<dbReference type="SUPFAM" id="SSF49373">
    <property type="entry name" value="Invasin/intimin cell-adhesion fragments"/>
    <property type="match status" value="1"/>
</dbReference>
<feature type="repeat" description="Cell wall-binding" evidence="3">
    <location>
        <begin position="1576"/>
        <end position="1595"/>
    </location>
</feature>
<keyword evidence="2" id="KW-0677">Repeat</keyword>
<proteinExistence type="predicted"/>
<dbReference type="PANTHER" id="PTHR22953">
    <property type="entry name" value="ACID PHOSPHATASE RELATED"/>
    <property type="match status" value="1"/>
</dbReference>
<dbReference type="SUPFAM" id="SSF56300">
    <property type="entry name" value="Metallo-dependent phosphatases"/>
    <property type="match status" value="2"/>
</dbReference>
<dbReference type="Gene3D" id="3.30.457.10">
    <property type="entry name" value="Copper amine oxidase-like, N-terminal domain"/>
    <property type="match status" value="1"/>
</dbReference>
<gene>
    <name evidence="6" type="ORF">ACJEBI_20665</name>
</gene>
<dbReference type="Proteomes" id="UP001623041">
    <property type="component" value="Unassembled WGS sequence"/>
</dbReference>
<dbReference type="InterPro" id="IPR044060">
    <property type="entry name" value="Bacterial_rp_domain"/>
</dbReference>
<evidence type="ECO:0000256" key="1">
    <source>
        <dbReference type="ARBA" id="ARBA00022729"/>
    </source>
</evidence>
<feature type="signal peptide" evidence="4">
    <location>
        <begin position="1"/>
        <end position="26"/>
    </location>
</feature>
<dbReference type="InterPro" id="IPR012854">
    <property type="entry name" value="Cu_amine_oxidase-like_N"/>
</dbReference>
<dbReference type="InterPro" id="IPR015914">
    <property type="entry name" value="PAPs_N"/>
</dbReference>
<dbReference type="InterPro" id="IPR003343">
    <property type="entry name" value="Big_2"/>
</dbReference>
<dbReference type="InterPro" id="IPR036582">
    <property type="entry name" value="Mao_N_sf"/>
</dbReference>
<dbReference type="PANTHER" id="PTHR22953:SF153">
    <property type="entry name" value="PURPLE ACID PHOSPHATASE"/>
    <property type="match status" value="1"/>
</dbReference>
<dbReference type="Pfam" id="PF07833">
    <property type="entry name" value="Cu_amine_oxidN1"/>
    <property type="match status" value="1"/>
</dbReference>
<dbReference type="Pfam" id="PF19127">
    <property type="entry name" value="Choline_bind_3"/>
    <property type="match status" value="4"/>
</dbReference>
<evidence type="ECO:0000313" key="6">
    <source>
        <dbReference type="EMBL" id="MFK9093876.1"/>
    </source>
</evidence>